<name>A0AAU7DVZ5_9MICO</name>
<feature type="chain" id="PRO_5043504254" evidence="3">
    <location>
        <begin position="35"/>
        <end position="649"/>
    </location>
</feature>
<evidence type="ECO:0000256" key="3">
    <source>
        <dbReference type="SAM" id="SignalP"/>
    </source>
</evidence>
<keyword evidence="3" id="KW-0732">Signal</keyword>
<dbReference type="AlphaFoldDB" id="A0AAU7DVZ5"/>
<accession>A0AAU7DVZ5</accession>
<dbReference type="SUPFAM" id="SSF49464">
    <property type="entry name" value="Carboxypeptidase regulatory domain-like"/>
    <property type="match status" value="1"/>
</dbReference>
<dbReference type="Gene3D" id="2.60.40.1120">
    <property type="entry name" value="Carboxypeptidase-like, regulatory domain"/>
    <property type="match status" value="1"/>
</dbReference>
<protein>
    <submittedName>
        <fullName evidence="5">Nidogen-like domain-containing protein</fullName>
    </submittedName>
</protein>
<organism evidence="5">
    <name type="scientific">Jonesiaceae bacterium BS-20</name>
    <dbReference type="NCBI Taxonomy" id="3120821"/>
    <lineage>
        <taxon>Bacteria</taxon>
        <taxon>Bacillati</taxon>
        <taxon>Actinomycetota</taxon>
        <taxon>Actinomycetes</taxon>
        <taxon>Micrococcales</taxon>
        <taxon>Jonesiaceae</taxon>
    </lineage>
</organism>
<feature type="compositionally biased region" description="Polar residues" evidence="1">
    <location>
        <begin position="57"/>
        <end position="76"/>
    </location>
</feature>
<evidence type="ECO:0000313" key="5">
    <source>
        <dbReference type="EMBL" id="XBH21656.1"/>
    </source>
</evidence>
<keyword evidence="2" id="KW-1133">Transmembrane helix</keyword>
<feature type="domain" description="NIDO" evidence="4">
    <location>
        <begin position="141"/>
        <end position="195"/>
    </location>
</feature>
<evidence type="ECO:0000259" key="4">
    <source>
        <dbReference type="Pfam" id="PF06119"/>
    </source>
</evidence>
<keyword evidence="2" id="KW-0472">Membrane</keyword>
<feature type="domain" description="NIDO" evidence="4">
    <location>
        <begin position="197"/>
        <end position="315"/>
    </location>
</feature>
<proteinExistence type="predicted"/>
<evidence type="ECO:0000256" key="1">
    <source>
        <dbReference type="SAM" id="MobiDB-lite"/>
    </source>
</evidence>
<dbReference type="EMBL" id="CP146203">
    <property type="protein sequence ID" value="XBH21656.1"/>
    <property type="molecule type" value="Genomic_DNA"/>
</dbReference>
<feature type="transmembrane region" description="Helical" evidence="2">
    <location>
        <begin position="622"/>
        <end position="641"/>
    </location>
</feature>
<dbReference type="Pfam" id="PF06119">
    <property type="entry name" value="NIDO"/>
    <property type="match status" value="2"/>
</dbReference>
<evidence type="ECO:0000256" key="2">
    <source>
        <dbReference type="SAM" id="Phobius"/>
    </source>
</evidence>
<dbReference type="InterPro" id="IPR008969">
    <property type="entry name" value="CarboxyPept-like_regulatory"/>
</dbReference>
<feature type="region of interest" description="Disordered" evidence="1">
    <location>
        <begin position="50"/>
        <end position="82"/>
    </location>
</feature>
<feature type="signal peptide" evidence="3">
    <location>
        <begin position="1"/>
        <end position="34"/>
    </location>
</feature>
<sequence length="649" mass="66979">MKRINAPQRVVAGLLAVGVIVASGAIALPAAATAEIDATEQVVEISQDDAEAAATPVGNNAETGEQSSPEKTGGSKSEQKHESLVAPQRLMMNAPALANEIGAIQDLAMCTANSIPRNDDESSLAVPIGFPVNFFGETHSTLYVNNNGNVTFNGPVEDYTPFDLTGDTGIPMIAPFFADIDTRNQDSKQVTYGTDGKTFCVNWVDVGFYPARADLRISAQLLIADRSAETGNPSDISITFNYGGVHWETGDASYGENGLGGDSAAVGYTAGTGSQGTFTQFAGSLVNGALLDGGRNSLSAGSRNSGVAGRYIFTFGGPEIVLEGSISGTVTDGTGPVAGVDVEICTLADICTETSTNVQDVYSVVGLSVGDYTVAIYPADVVDLWPAVKPAAVTSGTDTVVDFVLAPIEYSDLTINVVAFDGTPVAEAEVELCVDGYDCMTELVDELGVLELEDVPVAEATVTATPVPGSRLLPNSVEFAVKNTPTTVTVVLDPTIDRAVEVEVVDQDGKPISGAQVTIGTLDGTTFEALEAGSALLDADSANPAKTSAQGVAGWDVAEWDYQVNATANKCEAASATTDEFDDEGVAQVQITLKCADDLVVDVTDGKTKPVTGNLAKTGADLTLLGAGIALLGVGAVFTVARARQKSRA</sequence>
<gene>
    <name evidence="5" type="ORF">V5R04_00040</name>
</gene>
<dbReference type="InterPro" id="IPR003886">
    <property type="entry name" value="NIDO_dom"/>
</dbReference>
<dbReference type="GO" id="GO:0007160">
    <property type="term" value="P:cell-matrix adhesion"/>
    <property type="evidence" value="ECO:0007669"/>
    <property type="project" value="InterPro"/>
</dbReference>
<keyword evidence="2" id="KW-0812">Transmembrane</keyword>
<reference evidence="5" key="1">
    <citation type="submission" date="2024-02" db="EMBL/GenBank/DDBJ databases">
        <title>Tomenella chthoni gen. nov. sp. nov., a member of the family Jonesiaceae isolated from bat guano.</title>
        <authorList>
            <person name="Miller S.L."/>
            <person name="King J."/>
            <person name="Sankaranarayanan K."/>
            <person name="Lawson P.A."/>
        </authorList>
    </citation>
    <scope>NUCLEOTIDE SEQUENCE</scope>
    <source>
        <strain evidence="5">BS-20</strain>
    </source>
</reference>